<dbReference type="OrthoDB" id="3196747at2"/>
<dbReference type="GO" id="GO:0004521">
    <property type="term" value="F:RNA endonuclease activity"/>
    <property type="evidence" value="ECO:0007669"/>
    <property type="project" value="TreeGrafter"/>
</dbReference>
<accession>A0A4Z1CC47</accession>
<dbReference type="InterPro" id="IPR011067">
    <property type="entry name" value="Plasmid_toxin/cell-grow_inhib"/>
</dbReference>
<reference evidence="1 2" key="1">
    <citation type="submission" date="2019-03" db="EMBL/GenBank/DDBJ databases">
        <authorList>
            <person name="Li J."/>
        </authorList>
    </citation>
    <scope>NUCLEOTIDE SEQUENCE [LARGE SCALE GENOMIC DNA]</scope>
    <source>
        <strain evidence="1 2">3058</strain>
    </source>
</reference>
<dbReference type="Pfam" id="PF02452">
    <property type="entry name" value="PemK_toxin"/>
    <property type="match status" value="1"/>
</dbReference>
<evidence type="ECO:0000313" key="2">
    <source>
        <dbReference type="Proteomes" id="UP000297972"/>
    </source>
</evidence>
<evidence type="ECO:0000313" key="1">
    <source>
        <dbReference type="EMBL" id="TGN62498.1"/>
    </source>
</evidence>
<dbReference type="Gene3D" id="2.30.30.110">
    <property type="match status" value="1"/>
</dbReference>
<protein>
    <submittedName>
        <fullName evidence="1">Type II toxin-antitoxin system PemK/MazF family toxin</fullName>
    </submittedName>
</protein>
<sequence length="108" mass="11446">MRRGDLVTISLQGDYGKPRPALVVQEDMFADARSKTVLPLTSTLIDAPLIRVQIDPTSENGLCAPSHVMIDKAATLPVDKLGPAFGTIDDATMVTVNRALALFLGLAG</sequence>
<dbReference type="InterPro" id="IPR003477">
    <property type="entry name" value="PemK-like"/>
</dbReference>
<gene>
    <name evidence="1" type="ORF">E4L95_06385</name>
</gene>
<keyword evidence="2" id="KW-1185">Reference proteome</keyword>
<comment type="caution">
    <text evidence="1">The sequence shown here is derived from an EMBL/GenBank/DDBJ whole genome shotgun (WGS) entry which is preliminary data.</text>
</comment>
<dbReference type="RefSeq" id="WP_135816899.1">
    <property type="nucleotide sequence ID" value="NZ_SRPG01000042.1"/>
</dbReference>
<dbReference type="SUPFAM" id="SSF50118">
    <property type="entry name" value="Cell growth inhibitor/plasmid maintenance toxic component"/>
    <property type="match status" value="1"/>
</dbReference>
<organism evidence="1 2">
    <name type="scientific">Paracoccus liaowanqingii</name>
    <dbReference type="NCBI Taxonomy" id="2560053"/>
    <lineage>
        <taxon>Bacteria</taxon>
        <taxon>Pseudomonadati</taxon>
        <taxon>Pseudomonadota</taxon>
        <taxon>Alphaproteobacteria</taxon>
        <taxon>Rhodobacterales</taxon>
        <taxon>Paracoccaceae</taxon>
        <taxon>Paracoccus</taxon>
    </lineage>
</organism>
<dbReference type="PANTHER" id="PTHR33988">
    <property type="entry name" value="ENDORIBONUCLEASE MAZF-RELATED"/>
    <property type="match status" value="1"/>
</dbReference>
<name>A0A4Z1CC47_9RHOB</name>
<dbReference type="GO" id="GO:0006402">
    <property type="term" value="P:mRNA catabolic process"/>
    <property type="evidence" value="ECO:0007669"/>
    <property type="project" value="TreeGrafter"/>
</dbReference>
<dbReference type="Proteomes" id="UP000297972">
    <property type="component" value="Unassembled WGS sequence"/>
</dbReference>
<dbReference type="GO" id="GO:0003677">
    <property type="term" value="F:DNA binding"/>
    <property type="evidence" value="ECO:0007669"/>
    <property type="project" value="InterPro"/>
</dbReference>
<dbReference type="AlphaFoldDB" id="A0A4Z1CC47"/>
<dbReference type="EMBL" id="SRPG01000042">
    <property type="protein sequence ID" value="TGN62498.1"/>
    <property type="molecule type" value="Genomic_DNA"/>
</dbReference>
<dbReference type="GO" id="GO:0016075">
    <property type="term" value="P:rRNA catabolic process"/>
    <property type="evidence" value="ECO:0007669"/>
    <property type="project" value="TreeGrafter"/>
</dbReference>
<proteinExistence type="predicted"/>